<evidence type="ECO:0008006" key="8">
    <source>
        <dbReference type="Google" id="ProtNLM"/>
    </source>
</evidence>
<comment type="subcellular location">
    <subcellularLocation>
        <location evidence="1">Endomembrane system</location>
    </subcellularLocation>
</comment>
<keyword evidence="2" id="KW-0597">Phosphoprotein</keyword>
<organism evidence="6 7">
    <name type="scientific">Cervus elaphus hippelaphus</name>
    <name type="common">European red deer</name>
    <dbReference type="NCBI Taxonomy" id="46360"/>
    <lineage>
        <taxon>Eukaryota</taxon>
        <taxon>Metazoa</taxon>
        <taxon>Chordata</taxon>
        <taxon>Craniata</taxon>
        <taxon>Vertebrata</taxon>
        <taxon>Euteleostomi</taxon>
        <taxon>Mammalia</taxon>
        <taxon>Eutheria</taxon>
        <taxon>Laurasiatheria</taxon>
        <taxon>Artiodactyla</taxon>
        <taxon>Ruminantia</taxon>
        <taxon>Pecora</taxon>
        <taxon>Cervidae</taxon>
        <taxon>Cervinae</taxon>
        <taxon>Cervus</taxon>
    </lineage>
</organism>
<dbReference type="OrthoDB" id="18853at2759"/>
<reference evidence="6 7" key="1">
    <citation type="journal article" date="2018" name="Mol. Genet. Genomics">
        <title>The red deer Cervus elaphus genome CerEla1.0: sequencing, annotating, genes, and chromosomes.</title>
        <authorList>
            <person name="Bana N.A."/>
            <person name="Nyiri A."/>
            <person name="Nagy J."/>
            <person name="Frank K."/>
            <person name="Nagy T."/>
            <person name="Steger V."/>
            <person name="Schiller M."/>
            <person name="Lakatos P."/>
            <person name="Sugar L."/>
            <person name="Horn P."/>
            <person name="Barta E."/>
            <person name="Orosz L."/>
        </authorList>
    </citation>
    <scope>NUCLEOTIDE SEQUENCE [LARGE SCALE GENOMIC DNA]</scope>
    <source>
        <strain evidence="6">Hungarian</strain>
    </source>
</reference>
<evidence type="ECO:0000256" key="4">
    <source>
        <dbReference type="ARBA" id="ARBA00023136"/>
    </source>
</evidence>
<evidence type="ECO:0000313" key="6">
    <source>
        <dbReference type="EMBL" id="OWK01924.1"/>
    </source>
</evidence>
<dbReference type="Gene3D" id="1.20.58.60">
    <property type="match status" value="1"/>
</dbReference>
<dbReference type="AlphaFoldDB" id="A0A212C7T9"/>
<dbReference type="Proteomes" id="UP000242450">
    <property type="component" value="Chromosome 26"/>
</dbReference>
<evidence type="ECO:0000256" key="3">
    <source>
        <dbReference type="ARBA" id="ARBA00022737"/>
    </source>
</evidence>
<keyword evidence="7" id="KW-1185">Reference proteome</keyword>
<dbReference type="SMART" id="SM00150">
    <property type="entry name" value="SPEC"/>
    <property type="match status" value="1"/>
</dbReference>
<dbReference type="PANTHER" id="PTHR14514:SF3">
    <property type="entry name" value="NESPRIN-1"/>
    <property type="match status" value="1"/>
</dbReference>
<keyword evidence="4" id="KW-0472">Membrane</keyword>
<evidence type="ECO:0000256" key="5">
    <source>
        <dbReference type="SAM" id="MobiDB-lite"/>
    </source>
</evidence>
<dbReference type="SUPFAM" id="SSF46966">
    <property type="entry name" value="Spectrin repeat"/>
    <property type="match status" value="1"/>
</dbReference>
<protein>
    <recommendedName>
        <fullName evidence="8">SYNE1</fullName>
    </recommendedName>
</protein>
<comment type="caution">
    <text evidence="6">The sequence shown here is derived from an EMBL/GenBank/DDBJ whole genome shotgun (WGS) entry which is preliminary data.</text>
</comment>
<proteinExistence type="predicted"/>
<keyword evidence="3" id="KW-0677">Repeat</keyword>
<evidence type="ECO:0000313" key="7">
    <source>
        <dbReference type="Proteomes" id="UP000242450"/>
    </source>
</evidence>
<feature type="non-terminal residue" evidence="6">
    <location>
        <position position="334"/>
    </location>
</feature>
<gene>
    <name evidence="6" type="ORF">Celaphus_00019104</name>
</gene>
<dbReference type="EMBL" id="MKHE01000026">
    <property type="protein sequence ID" value="OWK01924.1"/>
    <property type="molecule type" value="Genomic_DNA"/>
</dbReference>
<feature type="region of interest" description="Disordered" evidence="5">
    <location>
        <begin position="81"/>
        <end position="109"/>
    </location>
</feature>
<evidence type="ECO:0000256" key="2">
    <source>
        <dbReference type="ARBA" id="ARBA00022553"/>
    </source>
</evidence>
<evidence type="ECO:0000256" key="1">
    <source>
        <dbReference type="ARBA" id="ARBA00004308"/>
    </source>
</evidence>
<dbReference type="InterPro" id="IPR018159">
    <property type="entry name" value="Spectrin/alpha-actinin"/>
</dbReference>
<name>A0A212C7T9_CEREH</name>
<accession>A0A212C7T9</accession>
<sequence length="334" mass="36779">MFPQELAQKIKGYQEQIASLNSKCKMLTMKAKHATMLLTVTEVEGLAEGTEDLDGELLPATSAHPSVVMMTAGRCHTLLSPVTEESGEEGTNSEISSPPACRSPSPVAHTDASVNQDIAYYQALSPERLQTDAAKVPPSTLPPQELYEPGLEPEKQRTLYEALERQQKYQDSLQSISTKMEAIEMKLSESPEQGRSPESQMAEHQALMDEILMLQEEISELQSALADELGSGSPGSEPAERLALQSTLTVLAERMATIRMKASGKRQLLENMLVEIEQKVVALSELSVHNENLLLEGKAHTKDEAEQLAVKLRTLKGSLLELQRALQDRQLHIQ</sequence>
<dbReference type="PANTHER" id="PTHR14514">
    <property type="entry name" value="PKA ANCHORING PROTEIN"/>
    <property type="match status" value="1"/>
</dbReference>